<dbReference type="PRINTS" id="PR00080">
    <property type="entry name" value="SDRFAMILY"/>
</dbReference>
<dbReference type="PANTHER" id="PTHR43976:SF16">
    <property type="entry name" value="SHORT-CHAIN DEHYDROGENASE_REDUCTASE FAMILY PROTEIN"/>
    <property type="match status" value="1"/>
</dbReference>
<dbReference type="PRINTS" id="PR00081">
    <property type="entry name" value="GDHRDH"/>
</dbReference>
<dbReference type="InterPro" id="IPR051911">
    <property type="entry name" value="SDR_oxidoreductase"/>
</dbReference>
<sequence>MINTLQFHQKVWLITGTSSGFGKRLVRSALARGDYVIATVRTFDPCSLPEGDRSRLRIIKLDVADSAENIQRAMDEALSIWGRVDVLVNNAGYGAKSLIEEGGCEVAMKQFQTNLFGVINVTNAILPHMRERKSGTVVMIGSRSAWKADMPTAGIYIASKAALHALGESYAAELAQFNVRVMVCAPGAFRTENVHNVPYSSTQHIPAYDALRERSLAGFSAVAKQARGDPDKAMEVLVDVVRGEGRAKGREMPMYLLLGNITYTHARAYCQRLLKEMDYWEDVAKDLDFDPEE</sequence>
<dbReference type="PANTHER" id="PTHR43976">
    <property type="entry name" value="SHORT CHAIN DEHYDROGENASE"/>
    <property type="match status" value="1"/>
</dbReference>
<dbReference type="CDD" id="cd05374">
    <property type="entry name" value="17beta-HSD-like_SDR_c"/>
    <property type="match status" value="1"/>
</dbReference>
<dbReference type="Proteomes" id="UP000076871">
    <property type="component" value="Unassembled WGS sequence"/>
</dbReference>
<dbReference type="GO" id="GO:0016491">
    <property type="term" value="F:oxidoreductase activity"/>
    <property type="evidence" value="ECO:0007669"/>
    <property type="project" value="UniProtKB-KW"/>
</dbReference>
<comment type="similarity">
    <text evidence="1 3">Belongs to the short-chain dehydrogenases/reductases (SDR) family.</text>
</comment>
<dbReference type="EMBL" id="KV427624">
    <property type="protein sequence ID" value="KZT06464.1"/>
    <property type="molecule type" value="Genomic_DNA"/>
</dbReference>
<dbReference type="GeneID" id="63825943"/>
<name>A0A165E8I9_9APHY</name>
<dbReference type="STRING" id="1314785.A0A165E8I9"/>
<keyword evidence="5" id="KW-1185">Reference proteome</keyword>
<protein>
    <submittedName>
        <fullName evidence="4">NAD-P-binding protein</fullName>
    </submittedName>
</protein>
<dbReference type="RefSeq" id="XP_040764204.1">
    <property type="nucleotide sequence ID" value="XM_040908914.1"/>
</dbReference>
<evidence type="ECO:0000313" key="4">
    <source>
        <dbReference type="EMBL" id="KZT06464.1"/>
    </source>
</evidence>
<accession>A0A165E8I9</accession>
<dbReference type="InterPro" id="IPR002347">
    <property type="entry name" value="SDR_fam"/>
</dbReference>
<dbReference type="InParanoid" id="A0A165E8I9"/>
<dbReference type="SUPFAM" id="SSF51735">
    <property type="entry name" value="NAD(P)-binding Rossmann-fold domains"/>
    <property type="match status" value="1"/>
</dbReference>
<evidence type="ECO:0000256" key="1">
    <source>
        <dbReference type="ARBA" id="ARBA00006484"/>
    </source>
</evidence>
<gene>
    <name evidence="4" type="ORF">LAESUDRAFT_725903</name>
</gene>
<proteinExistence type="inferred from homology"/>
<organism evidence="4 5">
    <name type="scientific">Laetiporus sulphureus 93-53</name>
    <dbReference type="NCBI Taxonomy" id="1314785"/>
    <lineage>
        <taxon>Eukaryota</taxon>
        <taxon>Fungi</taxon>
        <taxon>Dikarya</taxon>
        <taxon>Basidiomycota</taxon>
        <taxon>Agaricomycotina</taxon>
        <taxon>Agaricomycetes</taxon>
        <taxon>Polyporales</taxon>
        <taxon>Laetiporus</taxon>
    </lineage>
</organism>
<dbReference type="Gene3D" id="3.40.50.720">
    <property type="entry name" value="NAD(P)-binding Rossmann-like Domain"/>
    <property type="match status" value="1"/>
</dbReference>
<evidence type="ECO:0000256" key="2">
    <source>
        <dbReference type="ARBA" id="ARBA00023002"/>
    </source>
</evidence>
<keyword evidence="2" id="KW-0560">Oxidoreductase</keyword>
<dbReference type="Pfam" id="PF00106">
    <property type="entry name" value="adh_short"/>
    <property type="match status" value="1"/>
</dbReference>
<reference evidence="4 5" key="1">
    <citation type="journal article" date="2016" name="Mol. Biol. Evol.">
        <title>Comparative Genomics of Early-Diverging Mushroom-Forming Fungi Provides Insights into the Origins of Lignocellulose Decay Capabilities.</title>
        <authorList>
            <person name="Nagy L.G."/>
            <person name="Riley R."/>
            <person name="Tritt A."/>
            <person name="Adam C."/>
            <person name="Daum C."/>
            <person name="Floudas D."/>
            <person name="Sun H."/>
            <person name="Yadav J.S."/>
            <person name="Pangilinan J."/>
            <person name="Larsson K.H."/>
            <person name="Matsuura K."/>
            <person name="Barry K."/>
            <person name="Labutti K."/>
            <person name="Kuo R."/>
            <person name="Ohm R.A."/>
            <person name="Bhattacharya S.S."/>
            <person name="Shirouzu T."/>
            <person name="Yoshinaga Y."/>
            <person name="Martin F.M."/>
            <person name="Grigoriev I.V."/>
            <person name="Hibbett D.S."/>
        </authorList>
    </citation>
    <scope>NUCLEOTIDE SEQUENCE [LARGE SCALE GENOMIC DNA]</scope>
    <source>
        <strain evidence="4 5">93-53</strain>
    </source>
</reference>
<evidence type="ECO:0000313" key="5">
    <source>
        <dbReference type="Proteomes" id="UP000076871"/>
    </source>
</evidence>
<dbReference type="AlphaFoldDB" id="A0A165E8I9"/>
<dbReference type="OrthoDB" id="1274115at2759"/>
<evidence type="ECO:0000256" key="3">
    <source>
        <dbReference type="RuleBase" id="RU000363"/>
    </source>
</evidence>
<dbReference type="InterPro" id="IPR036291">
    <property type="entry name" value="NAD(P)-bd_dom_sf"/>
</dbReference>